<dbReference type="Proteomes" id="UP000294743">
    <property type="component" value="Unassembled WGS sequence"/>
</dbReference>
<dbReference type="CDD" id="cd02696">
    <property type="entry name" value="MurNAc-LAA"/>
    <property type="match status" value="1"/>
</dbReference>
<dbReference type="GO" id="GO:0030288">
    <property type="term" value="C:outer membrane-bounded periplasmic space"/>
    <property type="evidence" value="ECO:0007669"/>
    <property type="project" value="TreeGrafter"/>
</dbReference>
<gene>
    <name evidence="3" type="ORF">EDD63_1645</name>
</gene>
<dbReference type="RefSeq" id="WP_134171363.1">
    <property type="nucleotide sequence ID" value="NZ_SODD01000064.1"/>
</dbReference>
<dbReference type="InterPro" id="IPR002508">
    <property type="entry name" value="MurNAc-LAA_cat"/>
</dbReference>
<feature type="domain" description="MurNAc-LAA" evidence="2">
    <location>
        <begin position="122"/>
        <end position="229"/>
    </location>
</feature>
<accession>A0A4R7ZA67</accession>
<dbReference type="PANTHER" id="PTHR30404">
    <property type="entry name" value="N-ACETYLMURAMOYL-L-ALANINE AMIDASE"/>
    <property type="match status" value="1"/>
</dbReference>
<keyword evidence="4" id="KW-1185">Reference proteome</keyword>
<dbReference type="AlphaFoldDB" id="A0A4R7ZA67"/>
<evidence type="ECO:0000259" key="2">
    <source>
        <dbReference type="SMART" id="SM00646"/>
    </source>
</evidence>
<evidence type="ECO:0000313" key="4">
    <source>
        <dbReference type="Proteomes" id="UP000294743"/>
    </source>
</evidence>
<reference evidence="3 4" key="1">
    <citation type="submission" date="2019-03" db="EMBL/GenBank/DDBJ databases">
        <title>Genomic Encyclopedia of Type Strains, Phase IV (KMG-IV): sequencing the most valuable type-strain genomes for metagenomic binning, comparative biology and taxonomic classification.</title>
        <authorList>
            <person name="Goeker M."/>
        </authorList>
    </citation>
    <scope>NUCLEOTIDE SEQUENCE [LARGE SCALE GENOMIC DNA]</scope>
    <source>
        <strain evidence="3 4">DSM 28867</strain>
    </source>
</reference>
<sequence>MKTLKRLGIIVVAVLMLLVGVTSNNQGPTAAVQHVRMLPSKRMVLSKQQTTVFIDAGHGDVDSGMIPLSGMYEKDVNLDIALRIGEILKENGVNVVYSRTSDVQLSTSNVDDLQSRIDLSVVAKADFFVSIHCNASEYGTRKGFEVYTDPNDAEAFSLSKNIEEKLEEVNYTDNNGIVDATELLHLVIFAEVPTTLVEIGYLDHEDDNAFIQTEAGRQQIAEAIANGILTKIHQS</sequence>
<dbReference type="SMART" id="SM00646">
    <property type="entry name" value="Ami_3"/>
    <property type="match status" value="1"/>
</dbReference>
<evidence type="ECO:0000256" key="1">
    <source>
        <dbReference type="ARBA" id="ARBA00022801"/>
    </source>
</evidence>
<evidence type="ECO:0000313" key="3">
    <source>
        <dbReference type="EMBL" id="TDW08932.1"/>
    </source>
</evidence>
<dbReference type="PANTHER" id="PTHR30404:SF0">
    <property type="entry name" value="N-ACETYLMURAMOYL-L-ALANINE AMIDASE AMIC"/>
    <property type="match status" value="1"/>
</dbReference>
<dbReference type="GO" id="GO:0009253">
    <property type="term" value="P:peptidoglycan catabolic process"/>
    <property type="evidence" value="ECO:0007669"/>
    <property type="project" value="InterPro"/>
</dbReference>
<dbReference type="EMBL" id="SODD01000064">
    <property type="protein sequence ID" value="TDW08932.1"/>
    <property type="molecule type" value="Genomic_DNA"/>
</dbReference>
<dbReference type="GO" id="GO:0008745">
    <property type="term" value="F:N-acetylmuramoyl-L-alanine amidase activity"/>
    <property type="evidence" value="ECO:0007669"/>
    <property type="project" value="InterPro"/>
</dbReference>
<dbReference type="SUPFAM" id="SSF53187">
    <property type="entry name" value="Zn-dependent exopeptidases"/>
    <property type="match status" value="1"/>
</dbReference>
<comment type="caution">
    <text evidence="3">The sequence shown here is derived from an EMBL/GenBank/DDBJ whole genome shotgun (WGS) entry which is preliminary data.</text>
</comment>
<keyword evidence="1" id="KW-0378">Hydrolase</keyword>
<dbReference type="Pfam" id="PF01520">
    <property type="entry name" value="Amidase_3"/>
    <property type="match status" value="1"/>
</dbReference>
<dbReference type="InterPro" id="IPR050695">
    <property type="entry name" value="N-acetylmuramoyl_amidase_3"/>
</dbReference>
<proteinExistence type="predicted"/>
<organism evidence="3 4">
    <name type="scientific">Breznakia blatticola</name>
    <dbReference type="NCBI Taxonomy" id="1754012"/>
    <lineage>
        <taxon>Bacteria</taxon>
        <taxon>Bacillati</taxon>
        <taxon>Bacillota</taxon>
        <taxon>Erysipelotrichia</taxon>
        <taxon>Erysipelotrichales</taxon>
        <taxon>Erysipelotrichaceae</taxon>
        <taxon>Breznakia</taxon>
    </lineage>
</organism>
<name>A0A4R7ZA67_9FIRM</name>
<protein>
    <submittedName>
        <fullName evidence="3">N-acetylmuramoyl-L-alanine amidase</fullName>
    </submittedName>
</protein>
<dbReference type="Gene3D" id="3.40.630.40">
    <property type="entry name" value="Zn-dependent exopeptidases"/>
    <property type="match status" value="1"/>
</dbReference>
<dbReference type="OrthoDB" id="9772024at2"/>